<dbReference type="Proteomes" id="UP000002624">
    <property type="component" value="Unassembled WGS sequence"/>
</dbReference>
<gene>
    <name evidence="2" type="ORF">HCDG_04697</name>
</gene>
<evidence type="ECO:0000313" key="3">
    <source>
        <dbReference type="Proteomes" id="UP000002624"/>
    </source>
</evidence>
<protein>
    <submittedName>
        <fullName evidence="2">Uncharacterized protein</fullName>
    </submittedName>
</protein>
<dbReference type="HOGENOM" id="CLU_1562436_0_0_1"/>
<organism evidence="2 3">
    <name type="scientific">Ajellomyces capsulatus (strain H143)</name>
    <name type="common">Darling's disease fungus</name>
    <name type="synonym">Histoplasma capsulatum</name>
    <dbReference type="NCBI Taxonomy" id="544712"/>
    <lineage>
        <taxon>Eukaryota</taxon>
        <taxon>Fungi</taxon>
        <taxon>Dikarya</taxon>
        <taxon>Ascomycota</taxon>
        <taxon>Pezizomycotina</taxon>
        <taxon>Eurotiomycetes</taxon>
        <taxon>Eurotiomycetidae</taxon>
        <taxon>Onygenales</taxon>
        <taxon>Ajellomycetaceae</taxon>
        <taxon>Histoplasma</taxon>
    </lineage>
</organism>
<dbReference type="EMBL" id="GG692424">
    <property type="protein sequence ID" value="EER41051.1"/>
    <property type="molecule type" value="Genomic_DNA"/>
</dbReference>
<dbReference type="AlphaFoldDB" id="C6HFH4"/>
<accession>C6HFH4</accession>
<proteinExistence type="predicted"/>
<feature type="region of interest" description="Disordered" evidence="1">
    <location>
        <begin position="104"/>
        <end position="129"/>
    </location>
</feature>
<dbReference type="OMA" id="CREAWYR"/>
<name>C6HFH4_AJECH</name>
<feature type="region of interest" description="Disordered" evidence="1">
    <location>
        <begin position="1"/>
        <end position="23"/>
    </location>
</feature>
<dbReference type="VEuPathDB" id="FungiDB:HCDG_04697"/>
<sequence>MGNPSPIDHQSQPRHRGSSNNDHIDIRINHTDEIGPVIQSLNVSRIAGGDIDRYPVGRILTFLALSGLDIYLTSPLQRPTTLSTSKAGDWPELPSRLAETRCLPDAKGQPTADSRQPISGSPADSGAVVDPLAVGECREAWYRGDSKVVLRERSLAQGWLDELDVRCGEPR</sequence>
<evidence type="ECO:0000256" key="1">
    <source>
        <dbReference type="SAM" id="MobiDB-lite"/>
    </source>
</evidence>
<evidence type="ECO:0000313" key="2">
    <source>
        <dbReference type="EMBL" id="EER41051.1"/>
    </source>
</evidence>
<reference evidence="3" key="1">
    <citation type="submission" date="2009-05" db="EMBL/GenBank/DDBJ databases">
        <title>The genome sequence of Ajellomyces capsulatus strain H143.</title>
        <authorList>
            <person name="Champion M."/>
            <person name="Cuomo C.A."/>
            <person name="Ma L.-J."/>
            <person name="Henn M.R."/>
            <person name="Sil A."/>
            <person name="Goldman B."/>
            <person name="Young S.K."/>
            <person name="Kodira C.D."/>
            <person name="Zeng Q."/>
            <person name="Koehrsen M."/>
            <person name="Alvarado L."/>
            <person name="Berlin A.M."/>
            <person name="Borenstein D."/>
            <person name="Chen Z."/>
            <person name="Engels R."/>
            <person name="Freedman E."/>
            <person name="Gellesch M."/>
            <person name="Goldberg J."/>
            <person name="Griggs A."/>
            <person name="Gujja S."/>
            <person name="Heiman D.I."/>
            <person name="Hepburn T.A."/>
            <person name="Howarth C."/>
            <person name="Jen D."/>
            <person name="Larson L."/>
            <person name="Lewis B."/>
            <person name="Mehta T."/>
            <person name="Park D."/>
            <person name="Pearson M."/>
            <person name="Roberts A."/>
            <person name="Saif S."/>
            <person name="Shea T.D."/>
            <person name="Shenoy N."/>
            <person name="Sisk P."/>
            <person name="Stolte C."/>
            <person name="Sykes S."/>
            <person name="Walk T."/>
            <person name="White J."/>
            <person name="Yandava C."/>
            <person name="Klein B."/>
            <person name="McEwen J.G."/>
            <person name="Puccia R."/>
            <person name="Goldman G.H."/>
            <person name="Felipe M.S."/>
            <person name="Nino-Vega G."/>
            <person name="San-Blas G."/>
            <person name="Taylor J.W."/>
            <person name="Mendoza L."/>
            <person name="Galagan J.E."/>
            <person name="Nusbaum C."/>
            <person name="Birren B.W."/>
        </authorList>
    </citation>
    <scope>NUCLEOTIDE SEQUENCE [LARGE SCALE GENOMIC DNA]</scope>
    <source>
        <strain evidence="3">H143</strain>
    </source>
</reference>